<proteinExistence type="inferred from homology"/>
<dbReference type="Gene3D" id="1.10.10.10">
    <property type="entry name" value="Winged helix-like DNA-binding domain superfamily/Winged helix DNA-binding domain"/>
    <property type="match status" value="1"/>
</dbReference>
<evidence type="ECO:0000313" key="10">
    <source>
        <dbReference type="Proteomes" id="UP000094849"/>
    </source>
</evidence>
<keyword evidence="10" id="KW-1185">Reference proteome</keyword>
<dbReference type="PANTHER" id="PTHR46577">
    <property type="entry name" value="HTH-TYPE TRANSCRIPTIONAL REGULATORY PROTEIN GABR"/>
    <property type="match status" value="1"/>
</dbReference>
<dbReference type="GO" id="GO:0008483">
    <property type="term" value="F:transaminase activity"/>
    <property type="evidence" value="ECO:0007669"/>
    <property type="project" value="UniProtKB-KW"/>
</dbReference>
<dbReference type="Pfam" id="PF00155">
    <property type="entry name" value="Aminotran_1_2"/>
    <property type="match status" value="1"/>
</dbReference>
<dbReference type="SUPFAM" id="SSF53383">
    <property type="entry name" value="PLP-dependent transferases"/>
    <property type="match status" value="1"/>
</dbReference>
<dbReference type="InterPro" id="IPR015424">
    <property type="entry name" value="PyrdxlP-dep_Trfase"/>
</dbReference>
<dbReference type="RefSeq" id="WP_069024653.1">
    <property type="nucleotide sequence ID" value="NZ_LVJZ01000003.1"/>
</dbReference>
<dbReference type="InterPro" id="IPR000524">
    <property type="entry name" value="Tscrpt_reg_HTH_GntR"/>
</dbReference>
<keyword evidence="2" id="KW-0032">Aminotransferase</keyword>
<evidence type="ECO:0000313" key="9">
    <source>
        <dbReference type="EMBL" id="ODB97864.1"/>
    </source>
</evidence>
<dbReference type="EMBL" id="LVJZ01000003">
    <property type="protein sequence ID" value="ODB97864.1"/>
    <property type="molecule type" value="Genomic_DNA"/>
</dbReference>
<keyword evidence="4" id="KW-0663">Pyridoxal phosphate</keyword>
<feature type="domain" description="HTH gntR-type" evidence="8">
    <location>
        <begin position="2"/>
        <end position="70"/>
    </location>
</feature>
<dbReference type="SMART" id="SM00345">
    <property type="entry name" value="HTH_GNTR"/>
    <property type="match status" value="1"/>
</dbReference>
<dbReference type="Pfam" id="PF00392">
    <property type="entry name" value="GntR"/>
    <property type="match status" value="1"/>
</dbReference>
<organism evidence="9 10">
    <name type="scientific">Candidatus Thiodiazotropha endoloripes</name>
    <dbReference type="NCBI Taxonomy" id="1818881"/>
    <lineage>
        <taxon>Bacteria</taxon>
        <taxon>Pseudomonadati</taxon>
        <taxon>Pseudomonadota</taxon>
        <taxon>Gammaproteobacteria</taxon>
        <taxon>Chromatiales</taxon>
        <taxon>Sedimenticolaceae</taxon>
        <taxon>Candidatus Thiodiazotropha</taxon>
    </lineage>
</organism>
<name>A0A1E2UTT2_9GAMM</name>
<dbReference type="CDD" id="cd00609">
    <property type="entry name" value="AAT_like"/>
    <property type="match status" value="1"/>
</dbReference>
<keyword evidence="5" id="KW-0805">Transcription regulation</keyword>
<dbReference type="GO" id="GO:0003700">
    <property type="term" value="F:DNA-binding transcription factor activity"/>
    <property type="evidence" value="ECO:0007669"/>
    <property type="project" value="InterPro"/>
</dbReference>
<evidence type="ECO:0000256" key="1">
    <source>
        <dbReference type="ARBA" id="ARBA00005384"/>
    </source>
</evidence>
<dbReference type="PROSITE" id="PS50949">
    <property type="entry name" value="HTH_GNTR"/>
    <property type="match status" value="1"/>
</dbReference>
<evidence type="ECO:0000256" key="4">
    <source>
        <dbReference type="ARBA" id="ARBA00022898"/>
    </source>
</evidence>
<keyword evidence="3" id="KW-0808">Transferase</keyword>
<dbReference type="Gene3D" id="3.90.1150.10">
    <property type="entry name" value="Aspartate Aminotransferase, domain 1"/>
    <property type="match status" value="1"/>
</dbReference>
<dbReference type="InterPro" id="IPR015422">
    <property type="entry name" value="PyrdxlP-dep_Trfase_small"/>
</dbReference>
<dbReference type="InterPro" id="IPR051446">
    <property type="entry name" value="HTH_trans_reg/aminotransferase"/>
</dbReference>
<accession>A0A1E2UTT2</accession>
<gene>
    <name evidence="9" type="ORF">A3196_14525</name>
</gene>
<protein>
    <submittedName>
        <fullName evidence="9">GntR family transcriptional regulator</fullName>
    </submittedName>
</protein>
<dbReference type="Gene3D" id="3.40.640.10">
    <property type="entry name" value="Type I PLP-dependent aspartate aminotransferase-like (Major domain)"/>
    <property type="match status" value="1"/>
</dbReference>
<dbReference type="CDD" id="cd07377">
    <property type="entry name" value="WHTH_GntR"/>
    <property type="match status" value="1"/>
</dbReference>
<keyword evidence="6" id="KW-0238">DNA-binding</keyword>
<evidence type="ECO:0000256" key="5">
    <source>
        <dbReference type="ARBA" id="ARBA00023015"/>
    </source>
</evidence>
<dbReference type="PANTHER" id="PTHR46577:SF2">
    <property type="entry name" value="TRANSCRIPTIONAL REGULATORY PROTEIN"/>
    <property type="match status" value="1"/>
</dbReference>
<dbReference type="InterPro" id="IPR036388">
    <property type="entry name" value="WH-like_DNA-bd_sf"/>
</dbReference>
<evidence type="ECO:0000256" key="6">
    <source>
        <dbReference type="ARBA" id="ARBA00023125"/>
    </source>
</evidence>
<dbReference type="Proteomes" id="UP000094849">
    <property type="component" value="Unassembled WGS sequence"/>
</dbReference>
<dbReference type="STRING" id="1818881.A3196_14525"/>
<dbReference type="GO" id="GO:0030170">
    <property type="term" value="F:pyridoxal phosphate binding"/>
    <property type="evidence" value="ECO:0007669"/>
    <property type="project" value="InterPro"/>
</dbReference>
<dbReference type="SUPFAM" id="SSF46785">
    <property type="entry name" value="Winged helix' DNA-binding domain"/>
    <property type="match status" value="1"/>
</dbReference>
<evidence type="ECO:0000256" key="2">
    <source>
        <dbReference type="ARBA" id="ARBA00022576"/>
    </source>
</evidence>
<dbReference type="InterPro" id="IPR004839">
    <property type="entry name" value="Aminotransferase_I/II_large"/>
</dbReference>
<dbReference type="InterPro" id="IPR036390">
    <property type="entry name" value="WH_DNA-bd_sf"/>
</dbReference>
<keyword evidence="7" id="KW-0804">Transcription</keyword>
<dbReference type="FunFam" id="3.40.640.10:FF:000023">
    <property type="entry name" value="Transcriptional regulator, GntR family"/>
    <property type="match status" value="1"/>
</dbReference>
<evidence type="ECO:0000259" key="8">
    <source>
        <dbReference type="PROSITE" id="PS50949"/>
    </source>
</evidence>
<dbReference type="GO" id="GO:0003677">
    <property type="term" value="F:DNA binding"/>
    <property type="evidence" value="ECO:0007669"/>
    <property type="project" value="UniProtKB-KW"/>
</dbReference>
<sequence length="467" mass="51815">MSYLYQQLAAQLVNQISNGHYRPGERLPGVRRFSTQHRVSTATSVAVYRKLEDEGYIEARSRSGFYVRLRPSLSSAEPEISKPKNRPSPVTGQDLALQLVKASNQSNMIQLGAAVPAPVYLPTRQIEKAMAKANRLQRQRSAGYEFPPGVPELRRQVARRLGEIGCSVSVDDIVITNGCQEALTLALRATTQPGDVVAIESPTFYGLLQVIESLGLKALEIPTHPRDGISLQALQMALEQWPVKACILVPNYSNPLGYCMSESHKQELVALLTSHQIPLIEDDVYGDLGFSQQRPGVCKSHDQQGLVLHCSSVSKTLSPGLRVGWIVPGQYQQAVEYLKFVTNLATPTLPQLAVAQLLENGQYERHLRKTRDDYAQAVERMSNAVESLFPEGTRITRPQGGFVIWVELPDKRDSFSMTRDLLHEGISIAPGPIFSATAKYQNFMRLSCACEWNDDIERALARIAACF</sequence>
<comment type="similarity">
    <text evidence="1">In the C-terminal section; belongs to the class-I pyridoxal-phosphate-dependent aminotransferase family.</text>
</comment>
<evidence type="ECO:0000256" key="3">
    <source>
        <dbReference type="ARBA" id="ARBA00022679"/>
    </source>
</evidence>
<comment type="caution">
    <text evidence="9">The sequence shown here is derived from an EMBL/GenBank/DDBJ whole genome shotgun (WGS) entry which is preliminary data.</text>
</comment>
<evidence type="ECO:0000256" key="7">
    <source>
        <dbReference type="ARBA" id="ARBA00023163"/>
    </source>
</evidence>
<dbReference type="AlphaFoldDB" id="A0A1E2UTT2"/>
<reference evidence="9 10" key="1">
    <citation type="submission" date="2016-03" db="EMBL/GenBank/DDBJ databases">
        <title>Chemosynthetic sulphur-oxidizing symbionts of marine invertebrate animals are capable of nitrogen fixation.</title>
        <authorList>
            <person name="Petersen J.M."/>
            <person name="Kemper A."/>
            <person name="Gruber-Vodicka H."/>
            <person name="Cardini U."/>
            <person name="Geest Mvander."/>
            <person name="Kleiner M."/>
            <person name="Bulgheresi S."/>
            <person name="Fussmann M."/>
            <person name="Herbold C."/>
            <person name="Seah B.K.B."/>
            <person name="Antony C.Paul."/>
            <person name="Liu D."/>
            <person name="Belitz A."/>
            <person name="Weber M."/>
        </authorList>
    </citation>
    <scope>NUCLEOTIDE SEQUENCE [LARGE SCALE GENOMIC DNA]</scope>
    <source>
        <strain evidence="9">G_D</strain>
    </source>
</reference>
<dbReference type="InterPro" id="IPR015421">
    <property type="entry name" value="PyrdxlP-dep_Trfase_major"/>
</dbReference>